<dbReference type="Gene3D" id="1.20.5.170">
    <property type="match status" value="1"/>
</dbReference>
<feature type="coiled-coil region" evidence="6">
    <location>
        <begin position="289"/>
        <end position="354"/>
    </location>
</feature>
<name>A0A8S9ZJW6_9BILA</name>
<dbReference type="InterPro" id="IPR051381">
    <property type="entry name" value="CREB_ATF_subfamily"/>
</dbReference>
<dbReference type="SMART" id="SM00338">
    <property type="entry name" value="BRLZ"/>
    <property type="match status" value="1"/>
</dbReference>
<feature type="domain" description="BZIP" evidence="7">
    <location>
        <begin position="295"/>
        <end position="358"/>
    </location>
</feature>
<organism evidence="8 9">
    <name type="scientific">Meloidogyne graminicola</name>
    <dbReference type="NCBI Taxonomy" id="189291"/>
    <lineage>
        <taxon>Eukaryota</taxon>
        <taxon>Metazoa</taxon>
        <taxon>Ecdysozoa</taxon>
        <taxon>Nematoda</taxon>
        <taxon>Chromadorea</taxon>
        <taxon>Rhabditida</taxon>
        <taxon>Tylenchina</taxon>
        <taxon>Tylenchomorpha</taxon>
        <taxon>Tylenchoidea</taxon>
        <taxon>Meloidogynidae</taxon>
        <taxon>Meloidogyninae</taxon>
        <taxon>Meloidogyne</taxon>
    </lineage>
</organism>
<evidence type="ECO:0000256" key="3">
    <source>
        <dbReference type="ARBA" id="ARBA00023125"/>
    </source>
</evidence>
<dbReference type="GO" id="GO:0005789">
    <property type="term" value="C:endoplasmic reticulum membrane"/>
    <property type="evidence" value="ECO:0007669"/>
    <property type="project" value="UniProtKB-SubCell"/>
</dbReference>
<dbReference type="AlphaFoldDB" id="A0A8S9ZJW6"/>
<keyword evidence="5" id="KW-0539">Nucleus</keyword>
<proteinExistence type="predicted"/>
<dbReference type="InterPro" id="IPR046347">
    <property type="entry name" value="bZIP_sf"/>
</dbReference>
<evidence type="ECO:0000256" key="1">
    <source>
        <dbReference type="ARBA" id="ARBA00004648"/>
    </source>
</evidence>
<evidence type="ECO:0000313" key="9">
    <source>
        <dbReference type="Proteomes" id="UP000605970"/>
    </source>
</evidence>
<dbReference type="PANTHER" id="PTHR45996:SF3">
    <property type="entry name" value="CREB-H TRANSCRIPTION FACTOR HOMOLOG LET-607"/>
    <property type="match status" value="1"/>
</dbReference>
<dbReference type="SUPFAM" id="SSF57959">
    <property type="entry name" value="Leucine zipper domain"/>
    <property type="match status" value="1"/>
</dbReference>
<evidence type="ECO:0000256" key="2">
    <source>
        <dbReference type="ARBA" id="ARBA00023015"/>
    </source>
</evidence>
<dbReference type="GO" id="GO:0000978">
    <property type="term" value="F:RNA polymerase II cis-regulatory region sequence-specific DNA binding"/>
    <property type="evidence" value="ECO:0007669"/>
    <property type="project" value="TreeGrafter"/>
</dbReference>
<sequence>MDSFVANFDDSSGEFVDCNNFENGFDSLYGLDPNLGMLVDNDLEQFLGSSVSSPLNFDLDDLYGRVEEEQSFQQKYTSHDHCYYEMPSFCGSPDSGLSSNVNSNEGSICTSIRNSCGYETDSTLTLNQNLDVPIDLIHTKENSKTEYFVDLDGTLMEYQEYQPNNQTNINTEQQQISTSHQSKKCKKINEGEGKNLLISYSNGRRCRQNQRRVGMLTTEINTQNCKNNEDYCIKKEIEFGNEYLDTVNEVKPINTNKRGGKYPGLVLTEEERKLCKKEGINLPDVYPLTKAEERELKRIRRKIRNKKSAQTSRRRKQVYIEALEQRIENCTQENVELKRQIEILAGENKHLVAQLRHMQMTFGNSSKLTGQRGTCLAVLLLSVCLIISPNGKQFGMTGFRNTHLQQQEMLGEKVLFYLGLCLKVLQLSKTCFTPKTCFFHN</sequence>
<keyword evidence="9" id="KW-1185">Reference proteome</keyword>
<dbReference type="Pfam" id="PF00170">
    <property type="entry name" value="bZIP_1"/>
    <property type="match status" value="1"/>
</dbReference>
<keyword evidence="6" id="KW-0175">Coiled coil</keyword>
<gene>
    <name evidence="8" type="ORF">Mgra_00007058</name>
</gene>
<dbReference type="EMBL" id="JABEBT010000074">
    <property type="protein sequence ID" value="KAF7633561.1"/>
    <property type="molecule type" value="Genomic_DNA"/>
</dbReference>
<keyword evidence="3" id="KW-0238">DNA-binding</keyword>
<dbReference type="Proteomes" id="UP000605970">
    <property type="component" value="Unassembled WGS sequence"/>
</dbReference>
<protein>
    <recommendedName>
        <fullName evidence="7">BZIP domain-containing protein</fullName>
    </recommendedName>
</protein>
<dbReference type="CDD" id="cd14689">
    <property type="entry name" value="bZIP_CREB3"/>
    <property type="match status" value="1"/>
</dbReference>
<dbReference type="GO" id="GO:0005634">
    <property type="term" value="C:nucleus"/>
    <property type="evidence" value="ECO:0007669"/>
    <property type="project" value="TreeGrafter"/>
</dbReference>
<evidence type="ECO:0000256" key="6">
    <source>
        <dbReference type="SAM" id="Coils"/>
    </source>
</evidence>
<evidence type="ECO:0000256" key="5">
    <source>
        <dbReference type="ARBA" id="ARBA00023242"/>
    </source>
</evidence>
<keyword evidence="4" id="KW-0804">Transcription</keyword>
<comment type="subcellular location">
    <subcellularLocation>
        <location evidence="1">Endoplasmic reticulum membrane</location>
        <topology evidence="1">Single-pass type II membrane protein</topology>
    </subcellularLocation>
</comment>
<evidence type="ECO:0000259" key="7">
    <source>
        <dbReference type="PROSITE" id="PS50217"/>
    </source>
</evidence>
<dbReference type="PANTHER" id="PTHR45996">
    <property type="entry name" value="AGAP001464-PB"/>
    <property type="match status" value="1"/>
</dbReference>
<dbReference type="OrthoDB" id="674948at2759"/>
<comment type="caution">
    <text evidence="8">The sequence shown here is derived from an EMBL/GenBank/DDBJ whole genome shotgun (WGS) entry which is preliminary data.</text>
</comment>
<evidence type="ECO:0000313" key="8">
    <source>
        <dbReference type="EMBL" id="KAF7633561.1"/>
    </source>
</evidence>
<dbReference type="InterPro" id="IPR004827">
    <property type="entry name" value="bZIP"/>
</dbReference>
<reference evidence="8" key="1">
    <citation type="journal article" date="2020" name="Ecol. Evol.">
        <title>Genome structure and content of the rice root-knot nematode (Meloidogyne graminicola).</title>
        <authorList>
            <person name="Phan N.T."/>
            <person name="Danchin E.G.J."/>
            <person name="Klopp C."/>
            <person name="Perfus-Barbeoch L."/>
            <person name="Kozlowski D.K."/>
            <person name="Koutsovoulos G.D."/>
            <person name="Lopez-Roques C."/>
            <person name="Bouchez O."/>
            <person name="Zahm M."/>
            <person name="Besnard G."/>
            <person name="Bellafiore S."/>
        </authorList>
    </citation>
    <scope>NUCLEOTIDE SEQUENCE</scope>
    <source>
        <strain evidence="8">VN-18</strain>
    </source>
</reference>
<dbReference type="PROSITE" id="PS50217">
    <property type="entry name" value="BZIP"/>
    <property type="match status" value="1"/>
</dbReference>
<evidence type="ECO:0000256" key="4">
    <source>
        <dbReference type="ARBA" id="ARBA00023163"/>
    </source>
</evidence>
<keyword evidence="2" id="KW-0805">Transcription regulation</keyword>
<dbReference type="GO" id="GO:0000981">
    <property type="term" value="F:DNA-binding transcription factor activity, RNA polymerase II-specific"/>
    <property type="evidence" value="ECO:0007669"/>
    <property type="project" value="TreeGrafter"/>
</dbReference>
<accession>A0A8S9ZJW6</accession>
<dbReference type="PROSITE" id="PS00036">
    <property type="entry name" value="BZIP_BASIC"/>
    <property type="match status" value="1"/>
</dbReference>